<evidence type="ECO:0000313" key="2">
    <source>
        <dbReference type="EMBL" id="GAA2074438.1"/>
    </source>
</evidence>
<evidence type="ECO:0000313" key="3">
    <source>
        <dbReference type="Proteomes" id="UP001500016"/>
    </source>
</evidence>
<dbReference type="SUPFAM" id="SSF54427">
    <property type="entry name" value="NTF2-like"/>
    <property type="match status" value="1"/>
</dbReference>
<dbReference type="InterPro" id="IPR032710">
    <property type="entry name" value="NTF2-like_dom_sf"/>
</dbReference>
<proteinExistence type="predicted"/>
<evidence type="ECO:0000259" key="1">
    <source>
        <dbReference type="Pfam" id="PF12680"/>
    </source>
</evidence>
<feature type="domain" description="SnoaL-like" evidence="1">
    <location>
        <begin position="13"/>
        <end position="111"/>
    </location>
</feature>
<dbReference type="Gene3D" id="3.10.450.50">
    <property type="match status" value="1"/>
</dbReference>
<sequence>MDMRKNIGEMATRCLRRMESCDFEGVRAMCTETATVWHNDGTGDRTIDEKLEQLRPLAGAVGSLRFDITRQFHGANEVLQQHVLRMTMLDGSRSEVHAAMYFRFDGDLIDRMEEYAYGMGAA</sequence>
<organism evidence="2 3">
    <name type="scientific">Streptomyces albiaxialis</name>
    <dbReference type="NCBI Taxonomy" id="329523"/>
    <lineage>
        <taxon>Bacteria</taxon>
        <taxon>Bacillati</taxon>
        <taxon>Actinomycetota</taxon>
        <taxon>Actinomycetes</taxon>
        <taxon>Kitasatosporales</taxon>
        <taxon>Streptomycetaceae</taxon>
        <taxon>Streptomyces</taxon>
    </lineage>
</organism>
<keyword evidence="3" id="KW-1185">Reference proteome</keyword>
<dbReference type="Proteomes" id="UP001500016">
    <property type="component" value="Unassembled WGS sequence"/>
</dbReference>
<protein>
    <recommendedName>
        <fullName evidence="1">SnoaL-like domain-containing protein</fullName>
    </recommendedName>
</protein>
<dbReference type="EMBL" id="BAAAPE010000007">
    <property type="protein sequence ID" value="GAA2074438.1"/>
    <property type="molecule type" value="Genomic_DNA"/>
</dbReference>
<name>A0ABN2VWG7_9ACTN</name>
<accession>A0ABN2VWG7</accession>
<comment type="caution">
    <text evidence="2">The sequence shown here is derived from an EMBL/GenBank/DDBJ whole genome shotgun (WGS) entry which is preliminary data.</text>
</comment>
<reference evidence="2 3" key="1">
    <citation type="journal article" date="2019" name="Int. J. Syst. Evol. Microbiol.">
        <title>The Global Catalogue of Microorganisms (GCM) 10K type strain sequencing project: providing services to taxonomists for standard genome sequencing and annotation.</title>
        <authorList>
            <consortium name="The Broad Institute Genomics Platform"/>
            <consortium name="The Broad Institute Genome Sequencing Center for Infectious Disease"/>
            <person name="Wu L."/>
            <person name="Ma J."/>
        </authorList>
    </citation>
    <scope>NUCLEOTIDE SEQUENCE [LARGE SCALE GENOMIC DNA]</scope>
    <source>
        <strain evidence="2 3">JCM 15478</strain>
    </source>
</reference>
<dbReference type="InterPro" id="IPR037401">
    <property type="entry name" value="SnoaL-like"/>
</dbReference>
<dbReference type="Pfam" id="PF12680">
    <property type="entry name" value="SnoaL_2"/>
    <property type="match status" value="1"/>
</dbReference>
<gene>
    <name evidence="2" type="ORF">GCM10009801_28370</name>
</gene>